<protein>
    <submittedName>
        <fullName evidence="2">Uncharacterized protein</fullName>
    </submittedName>
</protein>
<reference evidence="2" key="1">
    <citation type="journal article" date="2020" name="Stud. Mycol.">
        <title>101 Dothideomycetes genomes: a test case for predicting lifestyles and emergence of pathogens.</title>
        <authorList>
            <person name="Haridas S."/>
            <person name="Albert R."/>
            <person name="Binder M."/>
            <person name="Bloem J."/>
            <person name="Labutti K."/>
            <person name="Salamov A."/>
            <person name="Andreopoulos B."/>
            <person name="Baker S."/>
            <person name="Barry K."/>
            <person name="Bills G."/>
            <person name="Bluhm B."/>
            <person name="Cannon C."/>
            <person name="Castanera R."/>
            <person name="Culley D."/>
            <person name="Daum C."/>
            <person name="Ezra D."/>
            <person name="Gonzalez J."/>
            <person name="Henrissat B."/>
            <person name="Kuo A."/>
            <person name="Liang C."/>
            <person name="Lipzen A."/>
            <person name="Lutzoni F."/>
            <person name="Magnuson J."/>
            <person name="Mondo S."/>
            <person name="Nolan M."/>
            <person name="Ohm R."/>
            <person name="Pangilinan J."/>
            <person name="Park H.-J."/>
            <person name="Ramirez L."/>
            <person name="Alfaro M."/>
            <person name="Sun H."/>
            <person name="Tritt A."/>
            <person name="Yoshinaga Y."/>
            <person name="Zwiers L.-H."/>
            <person name="Turgeon B."/>
            <person name="Goodwin S."/>
            <person name="Spatafora J."/>
            <person name="Crous P."/>
            <person name="Grigoriev I."/>
        </authorList>
    </citation>
    <scope>NUCLEOTIDE SEQUENCE</scope>
    <source>
        <strain evidence="2">CBS 473.64</strain>
    </source>
</reference>
<keyword evidence="3" id="KW-1185">Reference proteome</keyword>
<evidence type="ECO:0000256" key="1">
    <source>
        <dbReference type="SAM" id="MobiDB-lite"/>
    </source>
</evidence>
<organism evidence="2 3">
    <name type="scientific">Massarina eburnea CBS 473.64</name>
    <dbReference type="NCBI Taxonomy" id="1395130"/>
    <lineage>
        <taxon>Eukaryota</taxon>
        <taxon>Fungi</taxon>
        <taxon>Dikarya</taxon>
        <taxon>Ascomycota</taxon>
        <taxon>Pezizomycotina</taxon>
        <taxon>Dothideomycetes</taxon>
        <taxon>Pleosporomycetidae</taxon>
        <taxon>Pleosporales</taxon>
        <taxon>Massarineae</taxon>
        <taxon>Massarinaceae</taxon>
        <taxon>Massarina</taxon>
    </lineage>
</organism>
<gene>
    <name evidence="2" type="ORF">P280DRAFT_471054</name>
</gene>
<feature type="region of interest" description="Disordered" evidence="1">
    <location>
        <begin position="276"/>
        <end position="305"/>
    </location>
</feature>
<evidence type="ECO:0000313" key="3">
    <source>
        <dbReference type="Proteomes" id="UP000799753"/>
    </source>
</evidence>
<accession>A0A6A6RU38</accession>
<proteinExistence type="predicted"/>
<dbReference type="OrthoDB" id="5413827at2759"/>
<dbReference type="AlphaFoldDB" id="A0A6A6RU38"/>
<sequence length="305" mass="34199">MTKRARSPSPSSSSAASKKFRSDDDAAVKQSLDNVTVRNAEQSPLLRLPVELRDQIYSYLPQRALHAVSTRKFTMYYPRLHFADSYVTVCRQICSELRSHATFLNASISPTIVVPVESFIGFDAFFGLIFNLAYMFDKKWLATRGPAADTMSVPSSAYLMPLHRYGDNFSDDEICTLGTFLETTLLRLRKSNVVNIRILLNNAVRFASLICSNPQRTIIETMSRKAKENEVVCDMSLVGGSELENAAALLKSAVMLMSSPPFKLYLPTPEEVLMRQNKGPELVDEVLEPETSSEYKDGEEPDEED</sequence>
<dbReference type="Proteomes" id="UP000799753">
    <property type="component" value="Unassembled WGS sequence"/>
</dbReference>
<dbReference type="EMBL" id="MU006788">
    <property type="protein sequence ID" value="KAF2639066.1"/>
    <property type="molecule type" value="Genomic_DNA"/>
</dbReference>
<feature type="region of interest" description="Disordered" evidence="1">
    <location>
        <begin position="1"/>
        <end position="25"/>
    </location>
</feature>
<evidence type="ECO:0000313" key="2">
    <source>
        <dbReference type="EMBL" id="KAF2639066.1"/>
    </source>
</evidence>
<feature type="compositionally biased region" description="Low complexity" evidence="1">
    <location>
        <begin position="7"/>
        <end position="17"/>
    </location>
</feature>
<name>A0A6A6RU38_9PLEO</name>